<reference evidence="1" key="1">
    <citation type="submission" date="2023-06" db="EMBL/GenBank/DDBJ databases">
        <authorList>
            <consortium name="Lawrence Berkeley National Laboratory"/>
            <person name="Ahrendt S."/>
            <person name="Sahu N."/>
            <person name="Indic B."/>
            <person name="Wong-Bajracharya J."/>
            <person name="Merenyi Z."/>
            <person name="Ke H.-M."/>
            <person name="Monk M."/>
            <person name="Kocsube S."/>
            <person name="Drula E."/>
            <person name="Lipzen A."/>
            <person name="Balint B."/>
            <person name="Henrissat B."/>
            <person name="Andreopoulos B."/>
            <person name="Martin F.M."/>
            <person name="Harder C.B."/>
            <person name="Rigling D."/>
            <person name="Ford K.L."/>
            <person name="Foster G.D."/>
            <person name="Pangilinan J."/>
            <person name="Papanicolaou A."/>
            <person name="Barry K."/>
            <person name="LaButti K."/>
            <person name="Viragh M."/>
            <person name="Koriabine M."/>
            <person name="Yan M."/>
            <person name="Riley R."/>
            <person name="Champramary S."/>
            <person name="Plett K.L."/>
            <person name="Tsai I.J."/>
            <person name="Slot J."/>
            <person name="Sipos G."/>
            <person name="Plett J."/>
            <person name="Nagy L.G."/>
            <person name="Grigoriev I.V."/>
        </authorList>
    </citation>
    <scope>NUCLEOTIDE SEQUENCE</scope>
    <source>
        <strain evidence="1">HWK02</strain>
    </source>
</reference>
<gene>
    <name evidence="1" type="ORF">EDD18DRAFT_1074046</name>
</gene>
<accession>A0AA39Q614</accession>
<dbReference type="Proteomes" id="UP001175228">
    <property type="component" value="Unassembled WGS sequence"/>
</dbReference>
<evidence type="ECO:0008006" key="3">
    <source>
        <dbReference type="Google" id="ProtNLM"/>
    </source>
</evidence>
<keyword evidence="2" id="KW-1185">Reference proteome</keyword>
<comment type="caution">
    <text evidence="1">The sequence shown here is derived from an EMBL/GenBank/DDBJ whole genome shotgun (WGS) entry which is preliminary data.</text>
</comment>
<protein>
    <recommendedName>
        <fullName evidence="3">Endonuclease/exonuclease/phosphatase domain-containing protein</fullName>
    </recommendedName>
</protein>
<dbReference type="EMBL" id="JAUEPU010000014">
    <property type="protein sequence ID" value="KAK0496923.1"/>
    <property type="molecule type" value="Genomic_DNA"/>
</dbReference>
<sequence>MKARGFQSALTSKWSDINNIMKEDKISLLTLQETHLSKKHIDDIYNLYGRHLLVIHSEDLDHAAGKAGMAVVLNKNLVKTEGIKTTELIPGHVLLVQILWHADTTLNWLAMYASATSKDENRSMWVELK</sequence>
<dbReference type="AlphaFoldDB" id="A0AA39Q614"/>
<proteinExistence type="predicted"/>
<dbReference type="InterPro" id="IPR036691">
    <property type="entry name" value="Endo/exonu/phosph_ase_sf"/>
</dbReference>
<dbReference type="Gene3D" id="3.60.10.10">
    <property type="entry name" value="Endonuclease/exonuclease/phosphatase"/>
    <property type="match status" value="1"/>
</dbReference>
<name>A0AA39Q614_9AGAR</name>
<organism evidence="1 2">
    <name type="scientific">Armillaria luteobubalina</name>
    <dbReference type="NCBI Taxonomy" id="153913"/>
    <lineage>
        <taxon>Eukaryota</taxon>
        <taxon>Fungi</taxon>
        <taxon>Dikarya</taxon>
        <taxon>Basidiomycota</taxon>
        <taxon>Agaricomycotina</taxon>
        <taxon>Agaricomycetes</taxon>
        <taxon>Agaricomycetidae</taxon>
        <taxon>Agaricales</taxon>
        <taxon>Marasmiineae</taxon>
        <taxon>Physalacriaceae</taxon>
        <taxon>Armillaria</taxon>
    </lineage>
</organism>
<evidence type="ECO:0000313" key="1">
    <source>
        <dbReference type="EMBL" id="KAK0496923.1"/>
    </source>
</evidence>
<evidence type="ECO:0000313" key="2">
    <source>
        <dbReference type="Proteomes" id="UP001175228"/>
    </source>
</evidence>